<dbReference type="EMBL" id="CP000473">
    <property type="protein sequence ID" value="ABJ84908.1"/>
    <property type="molecule type" value="Genomic_DNA"/>
</dbReference>
<keyword evidence="1" id="KW-0378">Hydrolase</keyword>
<dbReference type="SUPFAM" id="SSF51445">
    <property type="entry name" value="(Trans)glycosidases"/>
    <property type="match status" value="1"/>
</dbReference>
<dbReference type="CAZy" id="GH36">
    <property type="family name" value="Glycoside Hydrolase Family 36"/>
</dbReference>
<gene>
    <name evidence="4" type="ordered locus">Acid_3941</name>
</gene>
<dbReference type="eggNOG" id="COG3345">
    <property type="taxonomic scope" value="Bacteria"/>
</dbReference>
<dbReference type="PANTHER" id="PTHR43053">
    <property type="entry name" value="GLYCOSIDASE FAMILY 31"/>
    <property type="match status" value="1"/>
</dbReference>
<name>Q01ZK7_SOLUE</name>
<feature type="chain" id="PRO_5004162778" evidence="3">
    <location>
        <begin position="20"/>
        <end position="582"/>
    </location>
</feature>
<keyword evidence="2" id="KW-0326">Glycosidase</keyword>
<evidence type="ECO:0000256" key="3">
    <source>
        <dbReference type="SAM" id="SignalP"/>
    </source>
</evidence>
<dbReference type="InterPro" id="IPR050985">
    <property type="entry name" value="Alpha-glycosidase_related"/>
</dbReference>
<dbReference type="Pfam" id="PF02065">
    <property type="entry name" value="Melibiase"/>
    <property type="match status" value="1"/>
</dbReference>
<dbReference type="InterPro" id="IPR013785">
    <property type="entry name" value="Aldolase_TIM"/>
</dbReference>
<proteinExistence type="predicted"/>
<dbReference type="Gene3D" id="3.20.20.70">
    <property type="entry name" value="Aldolase class I"/>
    <property type="match status" value="1"/>
</dbReference>
<evidence type="ECO:0000256" key="1">
    <source>
        <dbReference type="ARBA" id="ARBA00022801"/>
    </source>
</evidence>
<accession>Q01ZK7</accession>
<sequence length="582" mass="64374" precursor="true">MLRYAALIFALSLSHAAPALDVWKAKSEVRTVEPSTALKLTGTRKGDLYQSRLTNTGTTPVHIKEVSLFQIAHDLPDSTALYGESFQMLSQTAGTLGKPLDLAYDELKHYKIPQPADAKVLTGMMTLTPPGGETMLLAFTSCKRFNGRFFLRPKSIEVVLDTEGLALAPGESWDLEEFTFAAGPNRAALLSKLAARIDQNHPPLRFPTPPAGWCSWYCFGARVTAKNVMDNLGAIVKDAPQLKYVQLDDGYQPAMGDWLETGNAFGGDVQGVLQAIRKQGFEPAIWVAPFIAEAGSHLFQQHPDWFMKGEDGKPLPADKVTFQGWRHGPWYALDGTNPEVQKHLENVFRTMREKWGVTYFKLDANFWGAMHGGILSDPKATRIEAYRRGMQAILRGAQDSFILGCNHPIWASFGLIHGSRSSGDISRRWATFSTVARQNLYRNWQNGKLWWNDPDAITLSGKMLPEEYRFHASAVMASGGLILSGDDLSTLPGDRLAMLKKLLPPTGVAAEFTDENLKIGVVKLKDRTLLCVFNWDNEPAKINVAMPRAGEVTDLWTGESYGKQSAVEVPLKAHEGTVLVVR</sequence>
<dbReference type="STRING" id="234267.Acid_3941"/>
<dbReference type="GO" id="GO:0004557">
    <property type="term" value="F:alpha-galactosidase activity"/>
    <property type="evidence" value="ECO:0007669"/>
    <property type="project" value="InterPro"/>
</dbReference>
<dbReference type="PANTHER" id="PTHR43053:SF3">
    <property type="entry name" value="ALPHA-GALACTOSIDASE C-RELATED"/>
    <property type="match status" value="1"/>
</dbReference>
<dbReference type="GO" id="GO:0016052">
    <property type="term" value="P:carbohydrate catabolic process"/>
    <property type="evidence" value="ECO:0007669"/>
    <property type="project" value="InterPro"/>
</dbReference>
<dbReference type="OrthoDB" id="9758822at2"/>
<protein>
    <submittedName>
        <fullName evidence="4">Putative alpha-1,6-galactosidase</fullName>
    </submittedName>
</protein>
<dbReference type="KEGG" id="sus:Acid_3941"/>
<reference evidence="4" key="1">
    <citation type="submission" date="2006-10" db="EMBL/GenBank/DDBJ databases">
        <title>Complete sequence of Solibacter usitatus Ellin6076.</title>
        <authorList>
            <consortium name="US DOE Joint Genome Institute"/>
            <person name="Copeland A."/>
            <person name="Lucas S."/>
            <person name="Lapidus A."/>
            <person name="Barry K."/>
            <person name="Detter J.C."/>
            <person name="Glavina del Rio T."/>
            <person name="Hammon N."/>
            <person name="Israni S."/>
            <person name="Dalin E."/>
            <person name="Tice H."/>
            <person name="Pitluck S."/>
            <person name="Thompson L.S."/>
            <person name="Brettin T."/>
            <person name="Bruce D."/>
            <person name="Han C."/>
            <person name="Tapia R."/>
            <person name="Gilna P."/>
            <person name="Schmutz J."/>
            <person name="Larimer F."/>
            <person name="Land M."/>
            <person name="Hauser L."/>
            <person name="Kyrpides N."/>
            <person name="Mikhailova N."/>
            <person name="Janssen P.H."/>
            <person name="Kuske C.R."/>
            <person name="Richardson P."/>
        </authorList>
    </citation>
    <scope>NUCLEOTIDE SEQUENCE</scope>
    <source>
        <strain evidence="4">Ellin6076</strain>
    </source>
</reference>
<evidence type="ECO:0000313" key="4">
    <source>
        <dbReference type="EMBL" id="ABJ84908.1"/>
    </source>
</evidence>
<evidence type="ECO:0000256" key="2">
    <source>
        <dbReference type="ARBA" id="ARBA00023295"/>
    </source>
</evidence>
<feature type="signal peptide" evidence="3">
    <location>
        <begin position="1"/>
        <end position="19"/>
    </location>
</feature>
<dbReference type="CDD" id="cd14791">
    <property type="entry name" value="GH36"/>
    <property type="match status" value="1"/>
</dbReference>
<dbReference type="HOGENOM" id="CLU_445995_0_0_0"/>
<keyword evidence="3" id="KW-0732">Signal</keyword>
<dbReference type="SUPFAM" id="SSF51011">
    <property type="entry name" value="Glycosyl hydrolase domain"/>
    <property type="match status" value="1"/>
</dbReference>
<dbReference type="AlphaFoldDB" id="Q01ZK7"/>
<dbReference type="InterPro" id="IPR002252">
    <property type="entry name" value="Glyco_hydro_36"/>
</dbReference>
<dbReference type="InterPro" id="IPR017853">
    <property type="entry name" value="GH"/>
</dbReference>
<organism evidence="4">
    <name type="scientific">Solibacter usitatus (strain Ellin6076)</name>
    <dbReference type="NCBI Taxonomy" id="234267"/>
    <lineage>
        <taxon>Bacteria</taxon>
        <taxon>Pseudomonadati</taxon>
        <taxon>Acidobacteriota</taxon>
        <taxon>Terriglobia</taxon>
        <taxon>Bryobacterales</taxon>
        <taxon>Solibacteraceae</taxon>
        <taxon>Candidatus Solibacter</taxon>
    </lineage>
</organism>
<dbReference type="InParanoid" id="Q01ZK7"/>